<dbReference type="GO" id="GO:0008168">
    <property type="term" value="F:methyltransferase activity"/>
    <property type="evidence" value="ECO:0007669"/>
    <property type="project" value="UniProtKB-KW"/>
</dbReference>
<proteinExistence type="predicted"/>
<evidence type="ECO:0000256" key="1">
    <source>
        <dbReference type="ARBA" id="ARBA00022603"/>
    </source>
</evidence>
<dbReference type="PANTHER" id="PTHR43542:SF1">
    <property type="entry name" value="METHYLTRANSFERASE"/>
    <property type="match status" value="1"/>
</dbReference>
<dbReference type="EMBL" id="JBGBPQ010000014">
    <property type="protein sequence ID" value="KAL1511444.1"/>
    <property type="molecule type" value="Genomic_DNA"/>
</dbReference>
<name>A0AB34J253_PRYPA</name>
<evidence type="ECO:0000313" key="5">
    <source>
        <dbReference type="Proteomes" id="UP001515480"/>
    </source>
</evidence>
<sequence length="334" mass="36022">MTDLGDDVRDANVGLARLDRLIVDAKNSLLVVAHGFLLAACVLRTAACLSAAPRVRCGVMCAGGAETPLPNVRVRAPRKIRGTGARGAAPPAGRGVDRSGRSQGKSEQERELQRLYITGGEYRGRRIATPDIFLRPMMSRVREALFSILVPTGVIRSSAAALDLFSGAGTIGLECVSRGMGHATLVDFSPVCTRTIRENCEKLGATGSTRVIEGSVFDVLRAPERFGLNTPFELVTVTPPYEEVVYSELVEALASSPLVGEDTLIVIEYPVELGCFPPVLCDGKLVGLRNRKYGRTVLALYVSRPSGRIDYPPFSEEFVSLKTGKSRKISKNSR</sequence>
<keyword evidence="2" id="KW-0808">Transferase</keyword>
<dbReference type="InterPro" id="IPR029063">
    <property type="entry name" value="SAM-dependent_MTases_sf"/>
</dbReference>
<dbReference type="Pfam" id="PF03602">
    <property type="entry name" value="Cons_hypoth95"/>
    <property type="match status" value="1"/>
</dbReference>
<keyword evidence="5" id="KW-1185">Reference proteome</keyword>
<comment type="caution">
    <text evidence="4">The sequence shown here is derived from an EMBL/GenBank/DDBJ whole genome shotgun (WGS) entry which is preliminary data.</text>
</comment>
<protein>
    <submittedName>
        <fullName evidence="4">Uncharacterized protein</fullName>
    </submittedName>
</protein>
<dbReference type="CDD" id="cd02440">
    <property type="entry name" value="AdoMet_MTases"/>
    <property type="match status" value="1"/>
</dbReference>
<accession>A0AB34J253</accession>
<dbReference type="AlphaFoldDB" id="A0AB34J253"/>
<evidence type="ECO:0000256" key="3">
    <source>
        <dbReference type="SAM" id="MobiDB-lite"/>
    </source>
</evidence>
<dbReference type="PANTHER" id="PTHR43542">
    <property type="entry name" value="METHYLTRANSFERASE"/>
    <property type="match status" value="1"/>
</dbReference>
<feature type="region of interest" description="Disordered" evidence="3">
    <location>
        <begin position="80"/>
        <end position="110"/>
    </location>
</feature>
<organism evidence="4 5">
    <name type="scientific">Prymnesium parvum</name>
    <name type="common">Toxic golden alga</name>
    <dbReference type="NCBI Taxonomy" id="97485"/>
    <lineage>
        <taxon>Eukaryota</taxon>
        <taxon>Haptista</taxon>
        <taxon>Haptophyta</taxon>
        <taxon>Prymnesiophyceae</taxon>
        <taxon>Prymnesiales</taxon>
        <taxon>Prymnesiaceae</taxon>
        <taxon>Prymnesium</taxon>
    </lineage>
</organism>
<evidence type="ECO:0000256" key="2">
    <source>
        <dbReference type="ARBA" id="ARBA00022679"/>
    </source>
</evidence>
<keyword evidence="1" id="KW-0489">Methyltransferase</keyword>
<dbReference type="SUPFAM" id="SSF53335">
    <property type="entry name" value="S-adenosyl-L-methionine-dependent methyltransferases"/>
    <property type="match status" value="1"/>
</dbReference>
<feature type="compositionally biased region" description="Basic and acidic residues" evidence="3">
    <location>
        <begin position="95"/>
        <end position="110"/>
    </location>
</feature>
<gene>
    <name evidence="4" type="ORF">AB1Y20_006243</name>
</gene>
<dbReference type="Proteomes" id="UP001515480">
    <property type="component" value="Unassembled WGS sequence"/>
</dbReference>
<dbReference type="GO" id="GO:0031167">
    <property type="term" value="P:rRNA methylation"/>
    <property type="evidence" value="ECO:0007669"/>
    <property type="project" value="InterPro"/>
</dbReference>
<reference evidence="4 5" key="1">
    <citation type="journal article" date="2024" name="Science">
        <title>Giant polyketide synthase enzymes in the biosynthesis of giant marine polyether toxins.</title>
        <authorList>
            <person name="Fallon T.R."/>
            <person name="Shende V.V."/>
            <person name="Wierzbicki I.H."/>
            <person name="Pendleton A.L."/>
            <person name="Watervoot N.F."/>
            <person name="Auber R.P."/>
            <person name="Gonzalez D.J."/>
            <person name="Wisecaver J.H."/>
            <person name="Moore B.S."/>
        </authorList>
    </citation>
    <scope>NUCLEOTIDE SEQUENCE [LARGE SCALE GENOMIC DNA]</scope>
    <source>
        <strain evidence="4 5">12B1</strain>
    </source>
</reference>
<dbReference type="InterPro" id="IPR004398">
    <property type="entry name" value="RNA_MeTrfase_RsmD"/>
</dbReference>
<evidence type="ECO:0000313" key="4">
    <source>
        <dbReference type="EMBL" id="KAL1511444.1"/>
    </source>
</evidence>
<dbReference type="Gene3D" id="3.40.50.150">
    <property type="entry name" value="Vaccinia Virus protein VP39"/>
    <property type="match status" value="1"/>
</dbReference>